<gene>
    <name evidence="2" type="ORF">H2072_00705</name>
</gene>
<dbReference type="Proteomes" id="UP000551848">
    <property type="component" value="Unassembled WGS sequence"/>
</dbReference>
<dbReference type="EMBL" id="JACETL010000003">
    <property type="protein sequence ID" value="MBA4692247.1"/>
    <property type="molecule type" value="Genomic_DNA"/>
</dbReference>
<feature type="chain" id="PRO_5032331557" description="Lipoprotein" evidence="1">
    <location>
        <begin position="21"/>
        <end position="271"/>
    </location>
</feature>
<reference evidence="2 3" key="1">
    <citation type="submission" date="2020-06" db="EMBL/GenBank/DDBJ databases">
        <title>Dysbiosis in marine aquaculture revealed through microbiome analysis: reverse ecology for environmental sustainability.</title>
        <authorList>
            <person name="Haro-Moreno J.M."/>
            <person name="Coutinho F.H."/>
            <person name="Zaragoza-Solas A."/>
            <person name="Picazo A."/>
            <person name="Almagro-Moreno S."/>
            <person name="Lopez-Perez M."/>
        </authorList>
    </citation>
    <scope>NUCLEOTIDE SEQUENCE [LARGE SCALE GENOMIC DNA]</scope>
    <source>
        <strain evidence="2">MCMED-G41</strain>
    </source>
</reference>
<comment type="caution">
    <text evidence="2">The sequence shown here is derived from an EMBL/GenBank/DDBJ whole genome shotgun (WGS) entry which is preliminary data.</text>
</comment>
<organism evidence="2 3">
    <name type="scientific">SAR86 cluster bacterium</name>
    <dbReference type="NCBI Taxonomy" id="2030880"/>
    <lineage>
        <taxon>Bacteria</taxon>
        <taxon>Pseudomonadati</taxon>
        <taxon>Pseudomonadota</taxon>
        <taxon>Gammaproteobacteria</taxon>
        <taxon>SAR86 cluster</taxon>
    </lineage>
</organism>
<dbReference type="PROSITE" id="PS51257">
    <property type="entry name" value="PROKAR_LIPOPROTEIN"/>
    <property type="match status" value="1"/>
</dbReference>
<keyword evidence="1" id="KW-0732">Signal</keyword>
<protein>
    <recommendedName>
        <fullName evidence="4">Lipoprotein</fullName>
    </recommendedName>
</protein>
<name>A0A838Y008_9GAMM</name>
<evidence type="ECO:0000313" key="3">
    <source>
        <dbReference type="Proteomes" id="UP000551848"/>
    </source>
</evidence>
<accession>A0A838Y008</accession>
<proteinExistence type="predicted"/>
<dbReference type="AlphaFoldDB" id="A0A838Y008"/>
<sequence>MKIKLKLAALAIPFLFVASCSDSNNVQESKITWDATNYTFYNEFMQCTAGEDYSQKALDDMIDSWRGLGLSESLLGAWGYVSVSPNESSFNNYWELSWSSKEEADSAWQEWATSEDAMAWTEQTSSVLQCDGDNRDGYEFTFPYDPYAFGDSPEDGSFGASFSPCTLNEGMGQEDLNNAIISYNAWLDGIDQSEVKGFYAYGVYIPEDKTADEDFWFGNFHENLDTMKEGNELWEATGGDAKAELESVSTCGEPEISNGQVFLDPTKPEFS</sequence>
<evidence type="ECO:0000256" key="1">
    <source>
        <dbReference type="SAM" id="SignalP"/>
    </source>
</evidence>
<feature type="signal peptide" evidence="1">
    <location>
        <begin position="1"/>
        <end position="20"/>
    </location>
</feature>
<evidence type="ECO:0000313" key="2">
    <source>
        <dbReference type="EMBL" id="MBA4692247.1"/>
    </source>
</evidence>
<evidence type="ECO:0008006" key="4">
    <source>
        <dbReference type="Google" id="ProtNLM"/>
    </source>
</evidence>